<dbReference type="Proteomes" id="UP000515140">
    <property type="component" value="Unplaced"/>
</dbReference>
<accession>A0A6P5KYR7</accession>
<feature type="compositionally biased region" description="Basic and acidic residues" evidence="3">
    <location>
        <begin position="292"/>
        <end position="310"/>
    </location>
</feature>
<dbReference type="GO" id="GO:0036158">
    <property type="term" value="P:outer dynein arm assembly"/>
    <property type="evidence" value="ECO:0007669"/>
    <property type="project" value="InterPro"/>
</dbReference>
<dbReference type="AlphaFoldDB" id="A0A6P5KYR7"/>
<sequence>MVPLHSPAASPFPKTRSFRSFRSISSRPASKHHAKQMQSHPHFSHSGVKPPVHVQISELHKKIQLLEGERKCFYESTQWTIKKNKETIKHLREENKISYQKLSDLFSGDEKVLHWVISEWKEEKPYLKNKNGEEALALVDHRLNEKMKQLNALRHEAEQRQQRIEELQLQYSLRELEINEFQDSDTEVAKTMRNLENRLEKARLKANEAEHITRVYLQLKAYMQEESLNFENKLDAMEGEVSRLRHEFSELQNVGQQATDARDAAKSELQKLEENLFKDRKERDRVLMEARKRTEEKKLQNERIERKTQQRDQVPTRSDETLTDAQGTKPDKLKHQWNKYQTELACDRLRVATGVSDPSFVVSRFLAQSETFAHLESLKQENEVTLAALKQDKQRLQQELTRLKYSGEAKAIRDNQVMVELQKHLDTQEKQIAEAKEKLQNTIVALQLAKDGVEHLAEKLKHIPVEKSKKELNPNTVDYVLDLMAQNEEKLLKLQSEMEGRNVPDLLQQLAEREFYATLEGKLPSHNTRIFVPTSATQDNFFDEEESEEETGEIVTRASLKFQSQKLIESKSKKRGRSRSRKRS</sequence>
<dbReference type="RefSeq" id="XP_020851080.1">
    <property type="nucleotide sequence ID" value="XM_020995421.1"/>
</dbReference>
<name>A0A6P5KYR7_PHACI</name>
<dbReference type="PANTHER" id="PTHR46518:SF1">
    <property type="entry name" value="OUTER DYNEIN ARM-DOCKING COMPLEX SUBUNIT 3"/>
    <property type="match status" value="1"/>
</dbReference>
<feature type="region of interest" description="Disordered" evidence="3">
    <location>
        <begin position="292"/>
        <end position="334"/>
    </location>
</feature>
<dbReference type="InterPro" id="IPR033192">
    <property type="entry name" value="ODAD3"/>
</dbReference>
<evidence type="ECO:0000256" key="2">
    <source>
        <dbReference type="SAM" id="Coils"/>
    </source>
</evidence>
<evidence type="ECO:0000259" key="4">
    <source>
        <dbReference type="Pfam" id="PF21773"/>
    </source>
</evidence>
<dbReference type="CTD" id="115948"/>
<keyword evidence="1 2" id="KW-0175">Coiled coil</keyword>
<gene>
    <name evidence="6" type="primary">CCDC151</name>
</gene>
<evidence type="ECO:0000313" key="5">
    <source>
        <dbReference type="Proteomes" id="UP000515140"/>
    </source>
</evidence>
<feature type="compositionally biased region" description="Low complexity" evidence="3">
    <location>
        <begin position="18"/>
        <end position="27"/>
    </location>
</feature>
<dbReference type="GO" id="GO:0003341">
    <property type="term" value="P:cilium movement"/>
    <property type="evidence" value="ECO:0007669"/>
    <property type="project" value="InterPro"/>
</dbReference>
<dbReference type="InParanoid" id="A0A6P5KYR7"/>
<dbReference type="GO" id="GO:0035253">
    <property type="term" value="C:ciliary rootlet"/>
    <property type="evidence" value="ECO:0007669"/>
    <property type="project" value="TreeGrafter"/>
</dbReference>
<feature type="domain" description="ODAD1 central coiled coil region" evidence="4">
    <location>
        <begin position="190"/>
        <end position="461"/>
    </location>
</feature>
<dbReference type="GO" id="GO:0036064">
    <property type="term" value="C:ciliary basal body"/>
    <property type="evidence" value="ECO:0007669"/>
    <property type="project" value="TreeGrafter"/>
</dbReference>
<dbReference type="FunCoup" id="A0A6P5KYR7">
    <property type="interactions" value="278"/>
</dbReference>
<keyword evidence="5" id="KW-1185">Reference proteome</keyword>
<reference evidence="6" key="1">
    <citation type="submission" date="2025-08" db="UniProtKB">
        <authorList>
            <consortium name="RefSeq"/>
        </authorList>
    </citation>
    <scope>IDENTIFICATION</scope>
    <source>
        <tissue evidence="6">Spleen</tissue>
    </source>
</reference>
<dbReference type="KEGG" id="pcw:110214466"/>
<feature type="coiled-coil region" evidence="2">
    <location>
        <begin position="375"/>
        <end position="445"/>
    </location>
</feature>
<protein>
    <submittedName>
        <fullName evidence="6">Coiled-coil domain-containing protein 151 isoform X1</fullName>
    </submittedName>
</protein>
<dbReference type="GeneID" id="110214466"/>
<dbReference type="Pfam" id="PF21773">
    <property type="entry name" value="ODAD1_CC"/>
    <property type="match status" value="1"/>
</dbReference>
<dbReference type="PANTHER" id="PTHR46518">
    <property type="entry name" value="COILED-COIL DOMAIN-CONTAINING PROTEIN 151"/>
    <property type="match status" value="1"/>
</dbReference>
<feature type="region of interest" description="Disordered" evidence="3">
    <location>
        <begin position="1"/>
        <end position="49"/>
    </location>
</feature>
<dbReference type="GO" id="GO:0097542">
    <property type="term" value="C:ciliary tip"/>
    <property type="evidence" value="ECO:0007669"/>
    <property type="project" value="TreeGrafter"/>
</dbReference>
<proteinExistence type="predicted"/>
<organism evidence="5 6">
    <name type="scientific">Phascolarctos cinereus</name>
    <name type="common">Koala</name>
    <dbReference type="NCBI Taxonomy" id="38626"/>
    <lineage>
        <taxon>Eukaryota</taxon>
        <taxon>Metazoa</taxon>
        <taxon>Chordata</taxon>
        <taxon>Craniata</taxon>
        <taxon>Vertebrata</taxon>
        <taxon>Euteleostomi</taxon>
        <taxon>Mammalia</taxon>
        <taxon>Metatheria</taxon>
        <taxon>Diprotodontia</taxon>
        <taxon>Phascolarctidae</taxon>
        <taxon>Phascolarctos</taxon>
    </lineage>
</organism>
<dbReference type="InterPro" id="IPR049258">
    <property type="entry name" value="ODAD1_CC"/>
</dbReference>
<evidence type="ECO:0000256" key="3">
    <source>
        <dbReference type="SAM" id="MobiDB-lite"/>
    </source>
</evidence>
<evidence type="ECO:0000313" key="6">
    <source>
        <dbReference type="RefSeq" id="XP_020851080.1"/>
    </source>
</evidence>
<evidence type="ECO:0000256" key="1">
    <source>
        <dbReference type="ARBA" id="ARBA00023054"/>
    </source>
</evidence>